<gene>
    <name evidence="7" type="ORF">AQI95_21175</name>
</gene>
<dbReference type="EMBL" id="LMWN01000032">
    <property type="protein sequence ID" value="KUN03954.1"/>
    <property type="molecule type" value="Genomic_DNA"/>
</dbReference>
<keyword evidence="8" id="KW-1185">Reference proteome</keyword>
<feature type="domain" description="Tyr recombinase" evidence="5">
    <location>
        <begin position="145"/>
        <end position="354"/>
    </location>
</feature>
<dbReference type="Gene3D" id="1.10.443.10">
    <property type="entry name" value="Intergrase catalytic core"/>
    <property type="match status" value="1"/>
</dbReference>
<dbReference type="InterPro" id="IPR013762">
    <property type="entry name" value="Integrase-like_cat_sf"/>
</dbReference>
<dbReference type="GO" id="GO:0003677">
    <property type="term" value="F:DNA binding"/>
    <property type="evidence" value="ECO:0007669"/>
    <property type="project" value="UniProtKB-UniRule"/>
</dbReference>
<proteinExistence type="predicted"/>
<feature type="domain" description="Core-binding (CB)" evidence="6">
    <location>
        <begin position="27"/>
        <end position="114"/>
    </location>
</feature>
<dbReference type="PANTHER" id="PTHR34605">
    <property type="entry name" value="PHAGE_INTEGRASE DOMAIN-CONTAINING PROTEIN"/>
    <property type="match status" value="1"/>
</dbReference>
<dbReference type="InterPro" id="IPR011010">
    <property type="entry name" value="DNA_brk_join_enz"/>
</dbReference>
<dbReference type="Proteomes" id="UP000053127">
    <property type="component" value="Unassembled WGS sequence"/>
</dbReference>
<dbReference type="InterPro" id="IPR044068">
    <property type="entry name" value="CB"/>
</dbReference>
<dbReference type="SUPFAM" id="SSF47823">
    <property type="entry name" value="lambda integrase-like, N-terminal domain"/>
    <property type="match status" value="1"/>
</dbReference>
<dbReference type="PROSITE" id="PS51900">
    <property type="entry name" value="CB"/>
    <property type="match status" value="1"/>
</dbReference>
<evidence type="ECO:0000313" key="8">
    <source>
        <dbReference type="Proteomes" id="UP000053127"/>
    </source>
</evidence>
<dbReference type="Pfam" id="PF00589">
    <property type="entry name" value="Phage_integrase"/>
    <property type="match status" value="1"/>
</dbReference>
<dbReference type="STRING" id="67386.AQI95_21175"/>
<comment type="caution">
    <text evidence="7">The sequence shown here is derived from an EMBL/GenBank/DDBJ whole genome shotgun (WGS) entry which is preliminary data.</text>
</comment>
<dbReference type="OrthoDB" id="9815875at2"/>
<evidence type="ECO:0000256" key="3">
    <source>
        <dbReference type="PROSITE-ProRule" id="PRU01248"/>
    </source>
</evidence>
<dbReference type="InterPro" id="IPR052925">
    <property type="entry name" value="Phage_Integrase-like_Recomb"/>
</dbReference>
<name>A0A117Q262_9ACTN</name>
<sequence length="358" mass="38056">MSLLMSQSSEIAVPDNGQSAVVSNATPPLSAAARDALDAGTADSTRRAYSTDWQEFTAWCATTGHRPLPATPETVVEYTAALTTIPRPRTGRPYSPSSIERAIAAIRTAHTAANITPPSTKGARVVLRGYRDRLARSKDPAAKPRKAQPAVPNVLRAMLATLDRTALIGKRDAALLLLGFATAARVSELVALDLADAPETEHGVEASVYRRKIKAFTDTAVPFGNNPATCPVRAVRALREAMAEAGRADGPLFIRIDRHGRIAPPMYRHGVPIGDPAGRLTAQAAAQVVERAAEAAGLEGQWSGHSLRRGFATAARKAGHDLVRIGRHGGWADGSRALLSYFEDSDKWEENPVAGTGL</sequence>
<evidence type="ECO:0000259" key="5">
    <source>
        <dbReference type="PROSITE" id="PS51898"/>
    </source>
</evidence>
<evidence type="ECO:0000313" key="7">
    <source>
        <dbReference type="EMBL" id="KUN03954.1"/>
    </source>
</evidence>
<organism evidence="7 8">
    <name type="scientific">Streptomyces yokosukanensis</name>
    <dbReference type="NCBI Taxonomy" id="67386"/>
    <lineage>
        <taxon>Bacteria</taxon>
        <taxon>Bacillati</taxon>
        <taxon>Actinomycetota</taxon>
        <taxon>Actinomycetes</taxon>
        <taxon>Kitasatosporales</taxon>
        <taxon>Streptomycetaceae</taxon>
        <taxon>Streptomyces</taxon>
    </lineage>
</organism>
<dbReference type="GO" id="GO:0015074">
    <property type="term" value="P:DNA integration"/>
    <property type="evidence" value="ECO:0007669"/>
    <property type="project" value="InterPro"/>
</dbReference>
<accession>A0A117Q262</accession>
<dbReference type="CDD" id="cd00799">
    <property type="entry name" value="INT_Cre_C"/>
    <property type="match status" value="1"/>
</dbReference>
<dbReference type="InterPro" id="IPR002104">
    <property type="entry name" value="Integrase_catalytic"/>
</dbReference>
<evidence type="ECO:0000256" key="1">
    <source>
        <dbReference type="ARBA" id="ARBA00023125"/>
    </source>
</evidence>
<protein>
    <submittedName>
        <fullName evidence="7">Integrase</fullName>
    </submittedName>
</protein>
<dbReference type="AlphaFoldDB" id="A0A117Q262"/>
<reference evidence="7 8" key="1">
    <citation type="submission" date="2015-10" db="EMBL/GenBank/DDBJ databases">
        <title>Draft genome sequence of Streptomyces yokosukanensis DSM 40224, type strain for the species Streptomyces yokosukanensis.</title>
        <authorList>
            <person name="Ruckert C."/>
            <person name="Winkler A."/>
            <person name="Kalinowski J."/>
            <person name="Kampfer P."/>
            <person name="Glaeser S."/>
        </authorList>
    </citation>
    <scope>NUCLEOTIDE SEQUENCE [LARGE SCALE GENOMIC DNA]</scope>
    <source>
        <strain evidence="7 8">DSM 40224</strain>
    </source>
</reference>
<dbReference type="PROSITE" id="PS51898">
    <property type="entry name" value="TYR_RECOMBINASE"/>
    <property type="match status" value="1"/>
</dbReference>
<dbReference type="GO" id="GO:0006310">
    <property type="term" value="P:DNA recombination"/>
    <property type="evidence" value="ECO:0007669"/>
    <property type="project" value="UniProtKB-KW"/>
</dbReference>
<evidence type="ECO:0000256" key="2">
    <source>
        <dbReference type="ARBA" id="ARBA00023172"/>
    </source>
</evidence>
<dbReference type="InterPro" id="IPR010998">
    <property type="entry name" value="Integrase_recombinase_N"/>
</dbReference>
<keyword evidence="2" id="KW-0233">DNA recombination</keyword>
<feature type="region of interest" description="Disordered" evidence="4">
    <location>
        <begin position="1"/>
        <end position="23"/>
    </location>
</feature>
<keyword evidence="1 3" id="KW-0238">DNA-binding</keyword>
<evidence type="ECO:0000256" key="4">
    <source>
        <dbReference type="SAM" id="MobiDB-lite"/>
    </source>
</evidence>
<dbReference type="Gene3D" id="1.10.150.130">
    <property type="match status" value="1"/>
</dbReference>
<dbReference type="SUPFAM" id="SSF56349">
    <property type="entry name" value="DNA breaking-rejoining enzymes"/>
    <property type="match status" value="1"/>
</dbReference>
<evidence type="ECO:0000259" key="6">
    <source>
        <dbReference type="PROSITE" id="PS51900"/>
    </source>
</evidence>
<dbReference type="PANTHER" id="PTHR34605:SF4">
    <property type="entry name" value="DNA ADENINE METHYLTRANSFERASE"/>
    <property type="match status" value="1"/>
</dbReference>